<protein>
    <submittedName>
        <fullName evidence="2">Uncharacterized protein</fullName>
    </submittedName>
</protein>
<evidence type="ECO:0000256" key="1">
    <source>
        <dbReference type="SAM" id="MobiDB-lite"/>
    </source>
</evidence>
<gene>
    <name evidence="2" type="ORF">EDS130_LOCUS46370</name>
</gene>
<proteinExistence type="predicted"/>
<accession>A0A815XG49</accession>
<feature type="non-terminal residue" evidence="2">
    <location>
        <position position="93"/>
    </location>
</feature>
<sequence length="93" mass="10478">MSLVDYMDSDNSANDSNDDNDSIEVVSTYDDKENDLIDMTQNLMFTSDDESDTHGDLDFDSKSVTDHKDNHAFLHGGVRNIRSTFHITGNQET</sequence>
<organism evidence="2 3">
    <name type="scientific">Adineta ricciae</name>
    <name type="common">Rotifer</name>
    <dbReference type="NCBI Taxonomy" id="249248"/>
    <lineage>
        <taxon>Eukaryota</taxon>
        <taxon>Metazoa</taxon>
        <taxon>Spiralia</taxon>
        <taxon>Gnathifera</taxon>
        <taxon>Rotifera</taxon>
        <taxon>Eurotatoria</taxon>
        <taxon>Bdelloidea</taxon>
        <taxon>Adinetida</taxon>
        <taxon>Adinetidae</taxon>
        <taxon>Adineta</taxon>
    </lineage>
</organism>
<comment type="caution">
    <text evidence="2">The sequence shown here is derived from an EMBL/GenBank/DDBJ whole genome shotgun (WGS) entry which is preliminary data.</text>
</comment>
<reference evidence="2" key="1">
    <citation type="submission" date="2021-02" db="EMBL/GenBank/DDBJ databases">
        <authorList>
            <person name="Nowell W R."/>
        </authorList>
    </citation>
    <scope>NUCLEOTIDE SEQUENCE</scope>
</reference>
<dbReference type="AlphaFoldDB" id="A0A815XG49"/>
<feature type="region of interest" description="Disordered" evidence="1">
    <location>
        <begin position="1"/>
        <end position="23"/>
    </location>
</feature>
<evidence type="ECO:0000313" key="2">
    <source>
        <dbReference type="EMBL" id="CAF1557085.1"/>
    </source>
</evidence>
<name>A0A815XG49_ADIRI</name>
<evidence type="ECO:0000313" key="3">
    <source>
        <dbReference type="Proteomes" id="UP000663852"/>
    </source>
</evidence>
<dbReference type="Proteomes" id="UP000663852">
    <property type="component" value="Unassembled WGS sequence"/>
</dbReference>
<dbReference type="EMBL" id="CAJNOJ010002063">
    <property type="protein sequence ID" value="CAF1557085.1"/>
    <property type="molecule type" value="Genomic_DNA"/>
</dbReference>